<protein>
    <recommendedName>
        <fullName evidence="1">ABM domain-containing protein</fullName>
    </recommendedName>
</protein>
<evidence type="ECO:0000313" key="3">
    <source>
        <dbReference type="Proteomes" id="UP001321542"/>
    </source>
</evidence>
<evidence type="ECO:0000313" key="2">
    <source>
        <dbReference type="EMBL" id="BBC28823.1"/>
    </source>
</evidence>
<proteinExistence type="predicted"/>
<reference evidence="2 3" key="2">
    <citation type="journal article" date="2023" name="ChemBioChem">
        <title>Acyltransferase Domain Exchange between Two Independent Type I Polyketide Synthases in the Same Producer Strain of Macrolide Antibiotics.</title>
        <authorList>
            <person name="Kudo F."/>
            <person name="Kishikawa K."/>
            <person name="Tsuboi K."/>
            <person name="Kido T."/>
            <person name="Usui T."/>
            <person name="Hashimoto J."/>
            <person name="Shin-Ya K."/>
            <person name="Miyanaga A."/>
            <person name="Eguchi T."/>
        </authorList>
    </citation>
    <scope>NUCLEOTIDE SEQUENCE [LARGE SCALE GENOMIC DNA]</scope>
    <source>
        <strain evidence="2 3">A-8890</strain>
    </source>
</reference>
<keyword evidence="3" id="KW-1185">Reference proteome</keyword>
<dbReference type="Proteomes" id="UP001321542">
    <property type="component" value="Chromosome"/>
</dbReference>
<dbReference type="Pfam" id="PF03992">
    <property type="entry name" value="ABM"/>
    <property type="match status" value="1"/>
</dbReference>
<sequence>MASQSIRIVAEVTAHPGRSEELWQNLAELVEPTRKEAGNISYDILQDLDNPDHFLFYEEWESREYFERHLESPHVADYDRATRHLISISVRISVCTLRTDLKA</sequence>
<gene>
    <name evidence="2" type="ORF">SGFS_001140</name>
</gene>
<dbReference type="EMBL" id="AP018448">
    <property type="protein sequence ID" value="BBC28823.1"/>
    <property type="molecule type" value="Genomic_DNA"/>
</dbReference>
<evidence type="ECO:0000259" key="1">
    <source>
        <dbReference type="PROSITE" id="PS51725"/>
    </source>
</evidence>
<organism evidence="2 3">
    <name type="scientific">Streptomyces graminofaciens</name>
    <dbReference type="NCBI Taxonomy" id="68212"/>
    <lineage>
        <taxon>Bacteria</taxon>
        <taxon>Bacillati</taxon>
        <taxon>Actinomycetota</taxon>
        <taxon>Actinomycetes</taxon>
        <taxon>Kitasatosporales</taxon>
        <taxon>Streptomycetaceae</taxon>
        <taxon>Streptomyces</taxon>
    </lineage>
</organism>
<dbReference type="PANTHER" id="PTHR33336:SF3">
    <property type="entry name" value="ABM DOMAIN-CONTAINING PROTEIN"/>
    <property type="match status" value="1"/>
</dbReference>
<dbReference type="Gene3D" id="3.30.70.100">
    <property type="match status" value="1"/>
</dbReference>
<dbReference type="InterPro" id="IPR011008">
    <property type="entry name" value="Dimeric_a/b-barrel"/>
</dbReference>
<dbReference type="InterPro" id="IPR050744">
    <property type="entry name" value="AI-2_Isomerase_LsrG"/>
</dbReference>
<dbReference type="SUPFAM" id="SSF54909">
    <property type="entry name" value="Dimeric alpha+beta barrel"/>
    <property type="match status" value="1"/>
</dbReference>
<reference evidence="2 3" key="1">
    <citation type="journal article" date="2010" name="ChemBioChem">
        <title>Cloning and characterization of the biosynthetic gene cluster of 16-membered macrolide antibiotic FD-891: involvement of a dual functional cytochrome P450 monooxygenase catalyzing epoxidation and hydroxylation.</title>
        <authorList>
            <person name="Kudo F."/>
            <person name="Motegi A."/>
            <person name="Mizoue K."/>
            <person name="Eguchi T."/>
        </authorList>
    </citation>
    <scope>NUCLEOTIDE SEQUENCE [LARGE SCALE GENOMIC DNA]</scope>
    <source>
        <strain evidence="2 3">A-8890</strain>
    </source>
</reference>
<dbReference type="PANTHER" id="PTHR33336">
    <property type="entry name" value="QUINOL MONOOXYGENASE YGIN-RELATED"/>
    <property type="match status" value="1"/>
</dbReference>
<name>A0ABM7EZJ4_9ACTN</name>
<dbReference type="RefSeq" id="WP_286246730.1">
    <property type="nucleotide sequence ID" value="NZ_AP018448.1"/>
</dbReference>
<accession>A0ABM7EZJ4</accession>
<dbReference type="PROSITE" id="PS51725">
    <property type="entry name" value="ABM"/>
    <property type="match status" value="1"/>
</dbReference>
<dbReference type="InterPro" id="IPR007138">
    <property type="entry name" value="ABM_dom"/>
</dbReference>
<feature type="domain" description="ABM" evidence="1">
    <location>
        <begin position="6"/>
        <end position="94"/>
    </location>
</feature>